<feature type="signal peptide" evidence="1">
    <location>
        <begin position="1"/>
        <end position="22"/>
    </location>
</feature>
<dbReference type="RefSeq" id="WP_219747726.1">
    <property type="nucleotide sequence ID" value="NZ_JAHXZN010000001.1"/>
</dbReference>
<feature type="chain" id="PRO_5045836807" evidence="1">
    <location>
        <begin position="23"/>
        <end position="290"/>
    </location>
</feature>
<dbReference type="InterPro" id="IPR021393">
    <property type="entry name" value="DUF3034"/>
</dbReference>
<accession>A0ABS7BL60</accession>
<sequence>MVPRSIYFVLLASVAAASPAAAQQGGGAGKLLLTNGISTVEGSSGGGLAPWAVISGNETRDGFGAQAAVTVVTLPDYDLKAFSVAVGLRDRLELSYARQSFDTNKVGGALGLGDNFSFDQDVWGAKVKLAGDAVFGPTWMPAIALGVQYKKSLDPLVARAVGAHERSGADLYVTATKLILNYSLLVNTTIRATKANQLGLLGFGGPNGTQRRVVPEASIGYQFSRRLVVGAEYRRKPNNLAFAREDDAWDIFAAYGIGGHLTATMAFADLGSIATVDGQRGLLVQLQGSF</sequence>
<name>A0ABS7BL60_9SPHN</name>
<dbReference type="Pfam" id="PF11231">
    <property type="entry name" value="DUF3034"/>
    <property type="match status" value="1"/>
</dbReference>
<gene>
    <name evidence="2" type="ORF">KZ820_06360</name>
</gene>
<evidence type="ECO:0000313" key="2">
    <source>
        <dbReference type="EMBL" id="MBW6530354.1"/>
    </source>
</evidence>
<protein>
    <submittedName>
        <fullName evidence="2">DUF3034 family protein</fullName>
    </submittedName>
</protein>
<proteinExistence type="predicted"/>
<keyword evidence="1" id="KW-0732">Signal</keyword>
<comment type="caution">
    <text evidence="2">The sequence shown here is derived from an EMBL/GenBank/DDBJ whole genome shotgun (WGS) entry which is preliminary data.</text>
</comment>
<reference evidence="2 3" key="1">
    <citation type="submission" date="2021-07" db="EMBL/GenBank/DDBJ databases">
        <title>Sphingomonas sp.</title>
        <authorList>
            <person name="Feng G."/>
            <person name="Li J."/>
            <person name="Pan M."/>
        </authorList>
    </citation>
    <scope>NUCLEOTIDE SEQUENCE [LARGE SCALE GENOMIC DNA]</scope>
    <source>
        <strain evidence="2 3">RRHST34</strain>
    </source>
</reference>
<dbReference type="EMBL" id="JAHXZN010000001">
    <property type="protein sequence ID" value="MBW6530354.1"/>
    <property type="molecule type" value="Genomic_DNA"/>
</dbReference>
<evidence type="ECO:0000313" key="3">
    <source>
        <dbReference type="Proteomes" id="UP000759103"/>
    </source>
</evidence>
<dbReference type="Proteomes" id="UP000759103">
    <property type="component" value="Unassembled WGS sequence"/>
</dbReference>
<evidence type="ECO:0000256" key="1">
    <source>
        <dbReference type="SAM" id="SignalP"/>
    </source>
</evidence>
<organism evidence="2 3">
    <name type="scientific">Sphingomonas citri</name>
    <dbReference type="NCBI Taxonomy" id="2862499"/>
    <lineage>
        <taxon>Bacteria</taxon>
        <taxon>Pseudomonadati</taxon>
        <taxon>Pseudomonadota</taxon>
        <taxon>Alphaproteobacteria</taxon>
        <taxon>Sphingomonadales</taxon>
        <taxon>Sphingomonadaceae</taxon>
        <taxon>Sphingomonas</taxon>
    </lineage>
</organism>
<keyword evidence="3" id="KW-1185">Reference proteome</keyword>